<comment type="caution">
    <text evidence="2">The sequence shown here is derived from an EMBL/GenBank/DDBJ whole genome shotgun (WGS) entry which is preliminary data.</text>
</comment>
<dbReference type="RefSeq" id="WP_101692366.1">
    <property type="nucleotide sequence ID" value="NZ_JACOPR010000002.1"/>
</dbReference>
<keyword evidence="1" id="KW-1133">Transmembrane helix</keyword>
<dbReference type="Pfam" id="PF16152">
    <property type="entry name" value="DUF4860"/>
    <property type="match status" value="1"/>
</dbReference>
<evidence type="ECO:0000256" key="1">
    <source>
        <dbReference type="SAM" id="Phobius"/>
    </source>
</evidence>
<keyword evidence="3" id="KW-1185">Reference proteome</keyword>
<gene>
    <name evidence="2" type="ORF">H8S34_04180</name>
</gene>
<keyword evidence="1" id="KW-0812">Transmembrane</keyword>
<dbReference type="EMBL" id="JACOPR010000002">
    <property type="protein sequence ID" value="MBC5730028.1"/>
    <property type="molecule type" value="Genomic_DNA"/>
</dbReference>
<feature type="transmembrane region" description="Helical" evidence="1">
    <location>
        <begin position="12"/>
        <end position="37"/>
    </location>
</feature>
<evidence type="ECO:0000313" key="2">
    <source>
        <dbReference type="EMBL" id="MBC5730028.1"/>
    </source>
</evidence>
<dbReference type="InterPro" id="IPR032340">
    <property type="entry name" value="DUF4860"/>
</dbReference>
<name>A0ABR7HRA1_9FIRM</name>
<accession>A0ABR7HRA1</accession>
<evidence type="ECO:0000313" key="3">
    <source>
        <dbReference type="Proteomes" id="UP000660021"/>
    </source>
</evidence>
<keyword evidence="1" id="KW-0472">Membrane</keyword>
<organism evidence="2 3">
    <name type="scientific">Pseudoflavonifractor hominis</name>
    <dbReference type="NCBI Taxonomy" id="2763059"/>
    <lineage>
        <taxon>Bacteria</taxon>
        <taxon>Bacillati</taxon>
        <taxon>Bacillota</taxon>
        <taxon>Clostridia</taxon>
        <taxon>Eubacteriales</taxon>
        <taxon>Oscillospiraceae</taxon>
        <taxon>Pseudoflavonifractor</taxon>
    </lineage>
</organism>
<dbReference type="Proteomes" id="UP000660021">
    <property type="component" value="Unassembled WGS sequence"/>
</dbReference>
<sequence length="165" mass="17705">MKLSSEGRGLRSALVVVLCALFFILAMGITLLGSGVYRDVVAVSDGNETERTALSYLINQVRRSWSVGVGSFEYLPALELTDSGESDYHTVLYVYDGQLRELYAEKDSGMKAEDGVAILPLDRMELTLEGDLLTITVTAEDGEVCSASVTSRMGVNTVPGGEVLG</sequence>
<protein>
    <submittedName>
        <fullName evidence="2">DUF4860 domain-containing protein</fullName>
    </submittedName>
</protein>
<reference evidence="2 3" key="1">
    <citation type="submission" date="2020-08" db="EMBL/GenBank/DDBJ databases">
        <title>Genome public.</title>
        <authorList>
            <person name="Liu C."/>
            <person name="Sun Q."/>
        </authorList>
    </citation>
    <scope>NUCLEOTIDE SEQUENCE [LARGE SCALE GENOMIC DNA]</scope>
    <source>
        <strain evidence="2 3">New-38</strain>
    </source>
</reference>
<proteinExistence type="predicted"/>